<name>A0ABM9I220_9GAMM</name>
<dbReference type="PROSITE" id="PS00211">
    <property type="entry name" value="ABC_TRANSPORTER_1"/>
    <property type="match status" value="1"/>
</dbReference>
<dbReference type="InterPro" id="IPR050166">
    <property type="entry name" value="ABC_transporter_ATP-bind"/>
</dbReference>
<evidence type="ECO:0000256" key="3">
    <source>
        <dbReference type="ARBA" id="ARBA00022741"/>
    </source>
</evidence>
<feature type="domain" description="ABC transporter" evidence="5">
    <location>
        <begin position="4"/>
        <end position="229"/>
    </location>
</feature>
<dbReference type="EMBL" id="OX458333">
    <property type="protein sequence ID" value="CAI8829186.1"/>
    <property type="molecule type" value="Genomic_DNA"/>
</dbReference>
<dbReference type="RefSeq" id="WP_036269263.1">
    <property type="nucleotide sequence ID" value="NZ_OX458333.1"/>
</dbReference>
<dbReference type="InterPro" id="IPR003439">
    <property type="entry name" value="ABC_transporter-like_ATP-bd"/>
</dbReference>
<comment type="similarity">
    <text evidence="1">Belongs to the ABC transporter superfamily.</text>
</comment>
<gene>
    <name evidence="6" type="primary">ssuB</name>
    <name evidence="6" type="ORF">MSZNOR_2111</name>
</gene>
<dbReference type="InterPro" id="IPR027417">
    <property type="entry name" value="P-loop_NTPase"/>
</dbReference>
<keyword evidence="7" id="KW-1185">Reference proteome</keyword>
<keyword evidence="4 6" id="KW-0067">ATP-binding</keyword>
<evidence type="ECO:0000259" key="5">
    <source>
        <dbReference type="PROSITE" id="PS50893"/>
    </source>
</evidence>
<dbReference type="SUPFAM" id="SSF52540">
    <property type="entry name" value="P-loop containing nucleoside triphosphate hydrolases"/>
    <property type="match status" value="1"/>
</dbReference>
<proteinExistence type="inferred from homology"/>
<dbReference type="PANTHER" id="PTHR42788:SF19">
    <property type="entry name" value="ALIPHATIC SULFONATES IMPORT ATP-BINDING PROTEIN SSUB 2"/>
    <property type="match status" value="1"/>
</dbReference>
<dbReference type="SMART" id="SM00382">
    <property type="entry name" value="AAA"/>
    <property type="match status" value="1"/>
</dbReference>
<evidence type="ECO:0000313" key="7">
    <source>
        <dbReference type="Proteomes" id="UP001162030"/>
    </source>
</evidence>
<dbReference type="Pfam" id="PF00005">
    <property type="entry name" value="ABC_tran"/>
    <property type="match status" value="1"/>
</dbReference>
<sequence>MTAIQIQIVRKTYRPKGETEAPLILKDLSIRLGSGEFACLVGPSGCGKTTLLNIAAGLDRDFEGSVRIETDTDKPHIGYVFQNPRLIPWRTVRENIELALPKEADPAYIDHLFEVVGLADAQNVFPERLSLGMSRRVALVRAFAVNPDLLLMDEPFVSLDPPTARRVRELVVTLWQERPHTVLFVTHDLREAIELADRLIFLSSQPTSVICDIPVDIPRLERNETAIETFRQQLYADHAVIRTLL</sequence>
<accession>A0ABM9I220</accession>
<dbReference type="Proteomes" id="UP001162030">
    <property type="component" value="Chromosome"/>
</dbReference>
<evidence type="ECO:0000256" key="2">
    <source>
        <dbReference type="ARBA" id="ARBA00022448"/>
    </source>
</evidence>
<dbReference type="PANTHER" id="PTHR42788">
    <property type="entry name" value="TAURINE IMPORT ATP-BINDING PROTEIN-RELATED"/>
    <property type="match status" value="1"/>
</dbReference>
<dbReference type="GO" id="GO:0005524">
    <property type="term" value="F:ATP binding"/>
    <property type="evidence" value="ECO:0007669"/>
    <property type="project" value="UniProtKB-KW"/>
</dbReference>
<organism evidence="6 7">
    <name type="scientific">Methylocaldum szegediense</name>
    <dbReference type="NCBI Taxonomy" id="73780"/>
    <lineage>
        <taxon>Bacteria</taxon>
        <taxon>Pseudomonadati</taxon>
        <taxon>Pseudomonadota</taxon>
        <taxon>Gammaproteobacteria</taxon>
        <taxon>Methylococcales</taxon>
        <taxon>Methylococcaceae</taxon>
        <taxon>Methylocaldum</taxon>
    </lineage>
</organism>
<protein>
    <submittedName>
        <fullName evidence="6">Aliphatic sulfonates import ATP-binding protein SsuB</fullName>
    </submittedName>
</protein>
<dbReference type="InterPro" id="IPR017871">
    <property type="entry name" value="ABC_transporter-like_CS"/>
</dbReference>
<keyword evidence="3" id="KW-0547">Nucleotide-binding</keyword>
<dbReference type="InterPro" id="IPR003593">
    <property type="entry name" value="AAA+_ATPase"/>
</dbReference>
<keyword evidence="2" id="KW-0813">Transport</keyword>
<evidence type="ECO:0000256" key="4">
    <source>
        <dbReference type="ARBA" id="ARBA00022840"/>
    </source>
</evidence>
<dbReference type="PROSITE" id="PS50893">
    <property type="entry name" value="ABC_TRANSPORTER_2"/>
    <property type="match status" value="1"/>
</dbReference>
<evidence type="ECO:0000313" key="6">
    <source>
        <dbReference type="EMBL" id="CAI8829186.1"/>
    </source>
</evidence>
<dbReference type="Gene3D" id="3.40.50.300">
    <property type="entry name" value="P-loop containing nucleotide triphosphate hydrolases"/>
    <property type="match status" value="1"/>
</dbReference>
<reference evidence="6 7" key="1">
    <citation type="submission" date="2023-03" db="EMBL/GenBank/DDBJ databases">
        <authorList>
            <person name="Pearce D."/>
        </authorList>
    </citation>
    <scope>NUCLEOTIDE SEQUENCE [LARGE SCALE GENOMIC DNA]</scope>
    <source>
        <strain evidence="6">Msz</strain>
    </source>
</reference>
<evidence type="ECO:0000256" key="1">
    <source>
        <dbReference type="ARBA" id="ARBA00005417"/>
    </source>
</evidence>